<feature type="region of interest" description="Disordered" evidence="1">
    <location>
        <begin position="17"/>
        <end position="75"/>
    </location>
</feature>
<organism evidence="2 3">
    <name type="scientific">Acrodontium crateriforme</name>
    <dbReference type="NCBI Taxonomy" id="150365"/>
    <lineage>
        <taxon>Eukaryota</taxon>
        <taxon>Fungi</taxon>
        <taxon>Dikarya</taxon>
        <taxon>Ascomycota</taxon>
        <taxon>Pezizomycotina</taxon>
        <taxon>Dothideomycetes</taxon>
        <taxon>Dothideomycetidae</taxon>
        <taxon>Mycosphaerellales</taxon>
        <taxon>Teratosphaeriaceae</taxon>
        <taxon>Acrodontium</taxon>
    </lineage>
</organism>
<keyword evidence="3" id="KW-1185">Reference proteome</keyword>
<dbReference type="PANTHER" id="PTHR35587:SF6">
    <property type="entry name" value="BZIP DOMAIN-CONTAINING PROTEIN"/>
    <property type="match status" value="1"/>
</dbReference>
<feature type="compositionally biased region" description="Basic residues" evidence="1">
    <location>
        <begin position="53"/>
        <end position="63"/>
    </location>
</feature>
<accession>A0AAQ3MA02</accession>
<evidence type="ECO:0000313" key="3">
    <source>
        <dbReference type="Proteomes" id="UP001303373"/>
    </source>
</evidence>
<dbReference type="EMBL" id="CP138591">
    <property type="protein sequence ID" value="WPH04015.1"/>
    <property type="molecule type" value="Genomic_DNA"/>
</dbReference>
<dbReference type="Proteomes" id="UP001303373">
    <property type="component" value="Chromosome 12"/>
</dbReference>
<sequence>MATRKYVEEPDIGRINKNGERVVQRTYEQHEKDQNIQKMERREAGEYSNRSRSASRRERRKRIQKDQQDGKYMSTAPLKALEEADANGEALAMQPFERIGPDSTSMNGPVTMARAMRGEIPVRGTNAKQPYYMTPAPTKGSELMDADGLKLSLEANLDIEIELKASIRGDLTVSLYQ</sequence>
<evidence type="ECO:0000313" key="2">
    <source>
        <dbReference type="EMBL" id="WPH04015.1"/>
    </source>
</evidence>
<gene>
    <name evidence="2" type="ORF">R9X50_00689900</name>
</gene>
<protein>
    <submittedName>
        <fullName evidence="2">Uncharacterized protein</fullName>
    </submittedName>
</protein>
<feature type="compositionally biased region" description="Basic and acidic residues" evidence="1">
    <location>
        <begin position="17"/>
        <end position="45"/>
    </location>
</feature>
<dbReference type="PANTHER" id="PTHR35587">
    <property type="entry name" value="EXPRESSED PROTEIN"/>
    <property type="match status" value="1"/>
</dbReference>
<evidence type="ECO:0000256" key="1">
    <source>
        <dbReference type="SAM" id="MobiDB-lite"/>
    </source>
</evidence>
<reference evidence="2 3" key="1">
    <citation type="submission" date="2023-11" db="EMBL/GenBank/DDBJ databases">
        <title>An acidophilic fungus is an integral part of prey digestion in a carnivorous sundew plant.</title>
        <authorList>
            <person name="Tsai I.J."/>
        </authorList>
    </citation>
    <scope>NUCLEOTIDE SEQUENCE [LARGE SCALE GENOMIC DNA]</scope>
    <source>
        <strain evidence="2">169a</strain>
    </source>
</reference>
<name>A0AAQ3MA02_9PEZI</name>
<dbReference type="AlphaFoldDB" id="A0AAQ3MA02"/>
<proteinExistence type="predicted"/>